<evidence type="ECO:0000313" key="3">
    <source>
        <dbReference type="Proteomes" id="UP000233551"/>
    </source>
</evidence>
<protein>
    <recommendedName>
        <fullName evidence="1">DUF7745 domain-containing protein</fullName>
    </recommendedName>
</protein>
<gene>
    <name evidence="2" type="ORF">CRG98_011358</name>
</gene>
<proteinExistence type="predicted"/>
<keyword evidence="3" id="KW-1185">Reference proteome</keyword>
<evidence type="ECO:0000313" key="2">
    <source>
        <dbReference type="EMBL" id="PKI68222.1"/>
    </source>
</evidence>
<dbReference type="EMBL" id="PGOL01000566">
    <property type="protein sequence ID" value="PKI68222.1"/>
    <property type="molecule type" value="Genomic_DNA"/>
</dbReference>
<name>A0A2I0KI72_PUNGR</name>
<sequence length="228" mass="25775">MSTQDIVVPNQFATIQNRLANLLDLRTKKSAENPISVMPVMGSSCSFGTILFPYSSDIIDGALAQVILQVVGGHSYIEAILAETIRSLDYVREVRRGTMRGAPHLLQIWLLAHIRPFCSSHPFSCITDECSLIIRLLMYFDLPTVTTPIRGEWKKRYEPCKRMRLAPTLVMATVASSQACDCPRRSRSQSLRLTRDSLTGSALDWFMSLKAEDILTWADLSRRFIDQY</sequence>
<organism evidence="2 3">
    <name type="scientific">Punica granatum</name>
    <name type="common">Pomegranate</name>
    <dbReference type="NCBI Taxonomy" id="22663"/>
    <lineage>
        <taxon>Eukaryota</taxon>
        <taxon>Viridiplantae</taxon>
        <taxon>Streptophyta</taxon>
        <taxon>Embryophyta</taxon>
        <taxon>Tracheophyta</taxon>
        <taxon>Spermatophyta</taxon>
        <taxon>Magnoliopsida</taxon>
        <taxon>eudicotyledons</taxon>
        <taxon>Gunneridae</taxon>
        <taxon>Pentapetalae</taxon>
        <taxon>rosids</taxon>
        <taxon>malvids</taxon>
        <taxon>Myrtales</taxon>
        <taxon>Lythraceae</taxon>
        <taxon>Punica</taxon>
    </lineage>
</organism>
<evidence type="ECO:0000259" key="1">
    <source>
        <dbReference type="Pfam" id="PF24924"/>
    </source>
</evidence>
<reference evidence="2 3" key="1">
    <citation type="submission" date="2017-11" db="EMBL/GenBank/DDBJ databases">
        <title>De-novo sequencing of pomegranate (Punica granatum L.) genome.</title>
        <authorList>
            <person name="Akparov Z."/>
            <person name="Amiraslanov A."/>
            <person name="Hajiyeva S."/>
            <person name="Abbasov M."/>
            <person name="Kaur K."/>
            <person name="Hamwieh A."/>
            <person name="Solovyev V."/>
            <person name="Salamov A."/>
            <person name="Braich B."/>
            <person name="Kosarev P."/>
            <person name="Mahmoud A."/>
            <person name="Hajiyev E."/>
            <person name="Babayeva S."/>
            <person name="Izzatullayeva V."/>
            <person name="Mammadov A."/>
            <person name="Mammadov A."/>
            <person name="Sharifova S."/>
            <person name="Ojaghi J."/>
            <person name="Eynullazada K."/>
            <person name="Bayramov B."/>
            <person name="Abdulazimova A."/>
            <person name="Shahmuradov I."/>
        </authorList>
    </citation>
    <scope>NUCLEOTIDE SEQUENCE [LARGE SCALE GENOMIC DNA]</scope>
    <source>
        <strain evidence="3">cv. AG2017</strain>
        <tissue evidence="2">Leaf</tissue>
    </source>
</reference>
<dbReference type="AlphaFoldDB" id="A0A2I0KI72"/>
<feature type="domain" description="DUF7745" evidence="1">
    <location>
        <begin position="46"/>
        <end position="114"/>
    </location>
</feature>
<dbReference type="InterPro" id="IPR056647">
    <property type="entry name" value="DUF7745"/>
</dbReference>
<dbReference type="Proteomes" id="UP000233551">
    <property type="component" value="Unassembled WGS sequence"/>
</dbReference>
<dbReference type="Pfam" id="PF24924">
    <property type="entry name" value="DUF7745"/>
    <property type="match status" value="1"/>
</dbReference>
<comment type="caution">
    <text evidence="2">The sequence shown here is derived from an EMBL/GenBank/DDBJ whole genome shotgun (WGS) entry which is preliminary data.</text>
</comment>
<accession>A0A2I0KI72</accession>